<sequence>MPSTRPILLVEDNPDDQLLIRRAFAKSNLANPLQVVGDGDAAIAYLSGAGVYSDRAGYPLPAIIILDIKLPRRSGLEVLAWVRDQPALQRTPVVMLTSSRESEDVNRAYSLGANSYLVKPVAFDGLMEMVKHLGIYWTIMNELPNE</sequence>
<dbReference type="InterPro" id="IPR011006">
    <property type="entry name" value="CheY-like_superfamily"/>
</dbReference>
<dbReference type="RefSeq" id="WP_184053011.1">
    <property type="nucleotide sequence ID" value="NZ_JACIJK010000001.1"/>
</dbReference>
<dbReference type="PANTHER" id="PTHR44520:SF1">
    <property type="entry name" value="TWO-COMPONENT SYSTEM REGULATORY PROTEIN"/>
    <property type="match status" value="1"/>
</dbReference>
<dbReference type="CDD" id="cd17557">
    <property type="entry name" value="REC_Rcp-like"/>
    <property type="match status" value="1"/>
</dbReference>
<reference evidence="3 4" key="1">
    <citation type="submission" date="2020-08" db="EMBL/GenBank/DDBJ databases">
        <title>Genomic Encyclopedia of Type Strains, Phase IV (KMG-IV): sequencing the most valuable type-strain genomes for metagenomic binning, comparative biology and taxonomic classification.</title>
        <authorList>
            <person name="Goeker M."/>
        </authorList>
    </citation>
    <scope>NUCLEOTIDE SEQUENCE [LARGE SCALE GENOMIC DNA]</scope>
    <source>
        <strain evidence="3 4">DSM 100044</strain>
    </source>
</reference>
<dbReference type="SMART" id="SM00448">
    <property type="entry name" value="REC"/>
    <property type="match status" value="1"/>
</dbReference>
<dbReference type="AlphaFoldDB" id="A0A7W9BA03"/>
<protein>
    <submittedName>
        <fullName evidence="3">CheY-like chemotaxis protein</fullName>
    </submittedName>
</protein>
<dbReference type="InterPro" id="IPR001789">
    <property type="entry name" value="Sig_transdc_resp-reg_receiver"/>
</dbReference>
<gene>
    <name evidence="3" type="ORF">FHS94_000007</name>
</gene>
<dbReference type="InterPro" id="IPR052893">
    <property type="entry name" value="TCS_response_regulator"/>
</dbReference>
<keyword evidence="4" id="KW-1185">Reference proteome</keyword>
<feature type="domain" description="Response regulatory" evidence="2">
    <location>
        <begin position="6"/>
        <end position="134"/>
    </location>
</feature>
<name>A0A7W9BA03_9SPHN</name>
<dbReference type="Gene3D" id="3.40.50.2300">
    <property type="match status" value="1"/>
</dbReference>
<evidence type="ECO:0000313" key="3">
    <source>
        <dbReference type="EMBL" id="MBB5713188.1"/>
    </source>
</evidence>
<dbReference type="SUPFAM" id="SSF52172">
    <property type="entry name" value="CheY-like"/>
    <property type="match status" value="1"/>
</dbReference>
<organism evidence="3 4">
    <name type="scientific">Sphingomonas aerophila</name>
    <dbReference type="NCBI Taxonomy" id="1344948"/>
    <lineage>
        <taxon>Bacteria</taxon>
        <taxon>Pseudomonadati</taxon>
        <taxon>Pseudomonadota</taxon>
        <taxon>Alphaproteobacteria</taxon>
        <taxon>Sphingomonadales</taxon>
        <taxon>Sphingomonadaceae</taxon>
        <taxon>Sphingomonas</taxon>
    </lineage>
</organism>
<dbReference type="PROSITE" id="PS50110">
    <property type="entry name" value="RESPONSE_REGULATORY"/>
    <property type="match status" value="1"/>
</dbReference>
<dbReference type="Proteomes" id="UP000546200">
    <property type="component" value="Unassembled WGS sequence"/>
</dbReference>
<dbReference type="PANTHER" id="PTHR44520">
    <property type="entry name" value="RESPONSE REGULATOR RCP1-RELATED"/>
    <property type="match status" value="1"/>
</dbReference>
<evidence type="ECO:0000313" key="4">
    <source>
        <dbReference type="Proteomes" id="UP000546200"/>
    </source>
</evidence>
<comment type="caution">
    <text evidence="3">The sequence shown here is derived from an EMBL/GenBank/DDBJ whole genome shotgun (WGS) entry which is preliminary data.</text>
</comment>
<evidence type="ECO:0000256" key="1">
    <source>
        <dbReference type="PROSITE-ProRule" id="PRU00169"/>
    </source>
</evidence>
<evidence type="ECO:0000259" key="2">
    <source>
        <dbReference type="PROSITE" id="PS50110"/>
    </source>
</evidence>
<proteinExistence type="predicted"/>
<dbReference type="Pfam" id="PF00072">
    <property type="entry name" value="Response_reg"/>
    <property type="match status" value="1"/>
</dbReference>
<dbReference type="EMBL" id="JACIJK010000001">
    <property type="protein sequence ID" value="MBB5713188.1"/>
    <property type="molecule type" value="Genomic_DNA"/>
</dbReference>
<accession>A0A7W9BA03</accession>
<feature type="modified residue" description="4-aspartylphosphate" evidence="1">
    <location>
        <position position="67"/>
    </location>
</feature>
<dbReference type="GO" id="GO:0000160">
    <property type="term" value="P:phosphorelay signal transduction system"/>
    <property type="evidence" value="ECO:0007669"/>
    <property type="project" value="InterPro"/>
</dbReference>
<keyword evidence="1" id="KW-0597">Phosphoprotein</keyword>